<dbReference type="Pfam" id="PF10722">
    <property type="entry name" value="YbjN"/>
    <property type="match status" value="1"/>
</dbReference>
<proteinExistence type="predicted"/>
<protein>
    <recommendedName>
        <fullName evidence="3">YbjN domain-containing protein</fullName>
    </recommendedName>
</protein>
<accession>A0A7I8D7S0</accession>
<dbReference type="InterPro" id="IPR019660">
    <property type="entry name" value="Put_sensory_transdc_reg_YbjN"/>
</dbReference>
<dbReference type="KEGG" id="sman:C12CBH8_21680"/>
<evidence type="ECO:0000313" key="2">
    <source>
        <dbReference type="Proteomes" id="UP000593890"/>
    </source>
</evidence>
<dbReference type="EMBL" id="AP023321">
    <property type="protein sequence ID" value="BCI61529.1"/>
    <property type="molecule type" value="Genomic_DNA"/>
</dbReference>
<dbReference type="RefSeq" id="WP_099322843.1">
    <property type="nucleotide sequence ID" value="NZ_AP023321.1"/>
</dbReference>
<gene>
    <name evidence="1" type="ORF">C12CBH8_21680</name>
</gene>
<keyword evidence="2" id="KW-1185">Reference proteome</keyword>
<reference evidence="2" key="1">
    <citation type="submission" date="2020-07" db="EMBL/GenBank/DDBJ databases">
        <title>Complete genome sequencing of Clostridia bacterium strain 12CBH8.</title>
        <authorList>
            <person name="Sakamoto M."/>
            <person name="Murakami T."/>
            <person name="Mori H."/>
        </authorList>
    </citation>
    <scope>NUCLEOTIDE SEQUENCE [LARGE SCALE GENOMIC DNA]</scope>
    <source>
        <strain evidence="2">12CBH8</strain>
    </source>
</reference>
<evidence type="ECO:0000313" key="1">
    <source>
        <dbReference type="EMBL" id="BCI61529.1"/>
    </source>
</evidence>
<evidence type="ECO:0008006" key="3">
    <source>
        <dbReference type="Google" id="ProtNLM"/>
    </source>
</evidence>
<dbReference type="AlphaFoldDB" id="A0A7I8D7S0"/>
<name>A0A7I8D7S0_9FIRM</name>
<sequence>MKTASARVFSDYLTEKGIKWRESDGGDTDCIRLLYGGDNKDDINLACFFDDDEETMAIRCFEIGKVPKNKMDAMLVALNEVNGRYKWVRFYVDKDNDIIACLDTEITVETAGIVGRRCVSICVQIIDEAYPTLMKALWG</sequence>
<dbReference type="Proteomes" id="UP000593890">
    <property type="component" value="Chromosome"/>
</dbReference>
<organism evidence="1 2">
    <name type="scientific">Solibaculum mannosilyticum</name>
    <dbReference type="NCBI Taxonomy" id="2780922"/>
    <lineage>
        <taxon>Bacteria</taxon>
        <taxon>Bacillati</taxon>
        <taxon>Bacillota</taxon>
        <taxon>Clostridia</taxon>
        <taxon>Eubacteriales</taxon>
        <taxon>Oscillospiraceae</taxon>
        <taxon>Solibaculum</taxon>
    </lineage>
</organism>